<keyword evidence="3" id="KW-1185">Reference proteome</keyword>
<name>A0A5C0SGM4_CRATE</name>
<dbReference type="AlphaFoldDB" id="A0A5C0SGM4"/>
<organism evidence="2 3">
    <name type="scientific">Crassaminicella thermophila</name>
    <dbReference type="NCBI Taxonomy" id="2599308"/>
    <lineage>
        <taxon>Bacteria</taxon>
        <taxon>Bacillati</taxon>
        <taxon>Bacillota</taxon>
        <taxon>Clostridia</taxon>
        <taxon>Eubacteriales</taxon>
        <taxon>Clostridiaceae</taxon>
        <taxon>Crassaminicella</taxon>
    </lineage>
</organism>
<feature type="transmembrane region" description="Helical" evidence="1">
    <location>
        <begin position="498"/>
        <end position="517"/>
    </location>
</feature>
<dbReference type="KEGG" id="crs:FQB35_06815"/>
<sequence length="717" mass="79937">MKNNILKIYTAIVLIFVILTSFSYADKSKKVVLIVMNEVNYEDLYSMRTIQKLVDNGAIALMNNRTSSKENIYKAYATIGSGVRAEASSNSTSCFNLNDEIKAIYYRRTGVNIPNQGIINIDMPRLIRLNKSGQYGAVPGTLGQSLHDKGMKTAAIGNADTKDNLIRLAPIIAMDHIGYVDYGNIEQDALINDETYPFGFKSNYSKLTEIFRDVYNKSELIVIDIGDLGRLERYKSNLSDEMYLEQKSKILKDVDHYIENIFNVINEDNTRIILVTPYPSSVDRKIGNKLTPVIFYGDGISKGILTSNTTRRIGIIGNVDIAPSIAEYLETSMQNMSGRPVGVILKNNNFDYLMKLNERVVNISQNRYPVLSAFAVFEIFVSIIALIMILIEDKINKRLFCHFKNILLSTMTVPFVMLILPIFHVQNLFITFVILVGLTFIITYVAKKISKNTLDSLIILSFITTFGLLLDICTNANLMKNSLLGYDPIIGARYYGIGNEYMGVLIGSTLVFSTAIIDRFKLNKIWAILTFLITILIIGFPKLGANVGGTITAVAAFAFTALRLSNIKIKLKQFMLIGISVVFVVACMAFIDIKLLKSQSHLAGAIHQIIQSGPGIIFVIIKRKISMNLRLIGITIWSKVLISAIIILATLFYRPVGTIYKLTNLYSNLSIGWSGIIMACIVAFFVNDSGVVAAATGIIFLAMSMLYLTFIYLKENS</sequence>
<keyword evidence="1" id="KW-1133">Transmembrane helix</keyword>
<feature type="transmembrane region" description="Helical" evidence="1">
    <location>
        <begin position="691"/>
        <end position="713"/>
    </location>
</feature>
<evidence type="ECO:0000313" key="2">
    <source>
        <dbReference type="EMBL" id="QEK12109.1"/>
    </source>
</evidence>
<reference evidence="2 3" key="1">
    <citation type="submission" date="2019-07" db="EMBL/GenBank/DDBJ databases">
        <title>Complete genome of Crassaminicella thermophila SY095.</title>
        <authorList>
            <person name="Li X."/>
        </authorList>
    </citation>
    <scope>NUCLEOTIDE SEQUENCE [LARGE SCALE GENOMIC DNA]</scope>
    <source>
        <strain evidence="2 3">SY095</strain>
    </source>
</reference>
<feature type="transmembrane region" description="Helical" evidence="1">
    <location>
        <begin position="429"/>
        <end position="446"/>
    </location>
</feature>
<evidence type="ECO:0000256" key="1">
    <source>
        <dbReference type="SAM" id="Phobius"/>
    </source>
</evidence>
<accession>A0A5C0SGM4</accession>
<feature type="transmembrane region" description="Helical" evidence="1">
    <location>
        <begin position="547"/>
        <end position="564"/>
    </location>
</feature>
<dbReference type="InterPro" id="IPR017850">
    <property type="entry name" value="Alkaline_phosphatase_core_sf"/>
</dbReference>
<dbReference type="Proteomes" id="UP000324646">
    <property type="component" value="Chromosome"/>
</dbReference>
<dbReference type="SUPFAM" id="SSF53649">
    <property type="entry name" value="Alkaline phosphatase-like"/>
    <property type="match status" value="1"/>
</dbReference>
<feature type="transmembrane region" description="Helical" evidence="1">
    <location>
        <begin position="403"/>
        <end position="423"/>
    </location>
</feature>
<feature type="transmembrane region" description="Helical" evidence="1">
    <location>
        <begin position="576"/>
        <end position="596"/>
    </location>
</feature>
<dbReference type="OrthoDB" id="3199331at2"/>
<proteinExistence type="predicted"/>
<feature type="transmembrane region" description="Helical" evidence="1">
    <location>
        <begin position="368"/>
        <end position="391"/>
    </location>
</feature>
<protein>
    <submittedName>
        <fullName evidence="2">Uncharacterized protein</fullName>
    </submittedName>
</protein>
<dbReference type="RefSeq" id="WP_148809264.1">
    <property type="nucleotide sequence ID" value="NZ_CP042243.1"/>
</dbReference>
<feature type="transmembrane region" description="Helical" evidence="1">
    <location>
        <begin position="665"/>
        <end position="686"/>
    </location>
</feature>
<gene>
    <name evidence="2" type="ORF">FQB35_06815</name>
</gene>
<feature type="transmembrane region" description="Helical" evidence="1">
    <location>
        <begin position="633"/>
        <end position="653"/>
    </location>
</feature>
<keyword evidence="1" id="KW-0812">Transmembrane</keyword>
<evidence type="ECO:0000313" key="3">
    <source>
        <dbReference type="Proteomes" id="UP000324646"/>
    </source>
</evidence>
<dbReference type="Gene3D" id="3.40.720.10">
    <property type="entry name" value="Alkaline Phosphatase, subunit A"/>
    <property type="match status" value="1"/>
</dbReference>
<feature type="transmembrane region" description="Helical" evidence="1">
    <location>
        <begin position="458"/>
        <end position="478"/>
    </location>
</feature>
<keyword evidence="1" id="KW-0472">Membrane</keyword>
<dbReference type="EMBL" id="CP042243">
    <property type="protein sequence ID" value="QEK12109.1"/>
    <property type="molecule type" value="Genomic_DNA"/>
</dbReference>
<feature type="transmembrane region" description="Helical" evidence="1">
    <location>
        <begin position="524"/>
        <end position="541"/>
    </location>
</feature>